<evidence type="ECO:0000313" key="3">
    <source>
        <dbReference type="Proteomes" id="UP000298050"/>
    </source>
</evidence>
<dbReference type="OrthoDB" id="5747125at2"/>
<keyword evidence="3" id="KW-1185">Reference proteome</keyword>
<protein>
    <submittedName>
        <fullName evidence="2">Midcut-by-XrtH protein</fullName>
    </submittedName>
</protein>
<organism evidence="2 3">
    <name type="scientific">Mangrovimicrobium sediminis</name>
    <dbReference type="NCBI Taxonomy" id="2562682"/>
    <lineage>
        <taxon>Bacteria</taxon>
        <taxon>Pseudomonadati</taxon>
        <taxon>Pseudomonadota</taxon>
        <taxon>Gammaproteobacteria</taxon>
        <taxon>Cellvibrionales</taxon>
        <taxon>Halieaceae</taxon>
        <taxon>Mangrovimicrobium</taxon>
    </lineage>
</organism>
<name>A0A4Z0LX10_9GAMM</name>
<proteinExistence type="predicted"/>
<accession>A0A4Z0LX10</accession>
<sequence>MGIQARAVRDNNTEKRMFHRREGLTMTRRFRSLLSVVLVALSGLPSLAMAGGPGVIIDLGPTGAADVPVFSGPLLIALAVLMVIIALRFLRLRDAQKMLSIAVLGAGLLIGAFGVERTVAIDVIPPEVPPGDPACSGGTISLNTNSSGYSGLPITNNCASTDLKVLGYQNLPCPPPVQIKTDADIGDIIPAGGTATMNYCPSEML</sequence>
<keyword evidence="1" id="KW-0812">Transmembrane</keyword>
<comment type="caution">
    <text evidence="2">The sequence shown here is derived from an EMBL/GenBank/DDBJ whole genome shotgun (WGS) entry which is preliminary data.</text>
</comment>
<evidence type="ECO:0000313" key="2">
    <source>
        <dbReference type="EMBL" id="TGD71615.1"/>
    </source>
</evidence>
<feature type="transmembrane region" description="Helical" evidence="1">
    <location>
        <begin position="74"/>
        <end position="91"/>
    </location>
</feature>
<gene>
    <name evidence="2" type="ORF">E4634_18425</name>
</gene>
<dbReference type="Proteomes" id="UP000298050">
    <property type="component" value="Unassembled WGS sequence"/>
</dbReference>
<dbReference type="NCBIfam" id="NF033207">
    <property type="entry name" value="midcut_by_XrtH"/>
    <property type="match status" value="1"/>
</dbReference>
<dbReference type="EMBL" id="SRLE01000013">
    <property type="protein sequence ID" value="TGD71615.1"/>
    <property type="molecule type" value="Genomic_DNA"/>
</dbReference>
<keyword evidence="1" id="KW-0472">Membrane</keyword>
<keyword evidence="1" id="KW-1133">Transmembrane helix</keyword>
<feature type="transmembrane region" description="Helical" evidence="1">
    <location>
        <begin position="98"/>
        <end position="115"/>
    </location>
</feature>
<reference evidence="2 3" key="1">
    <citation type="submission" date="2019-04" db="EMBL/GenBank/DDBJ databases">
        <title>Taxonomy of novel Haliea sp. from mangrove soil of West Coast of India.</title>
        <authorList>
            <person name="Verma A."/>
            <person name="Kumar P."/>
            <person name="Krishnamurthi S."/>
        </authorList>
    </citation>
    <scope>NUCLEOTIDE SEQUENCE [LARGE SCALE GENOMIC DNA]</scope>
    <source>
        <strain evidence="2 3">SAOS-164</strain>
    </source>
</reference>
<dbReference type="AlphaFoldDB" id="A0A4Z0LX10"/>
<evidence type="ECO:0000256" key="1">
    <source>
        <dbReference type="SAM" id="Phobius"/>
    </source>
</evidence>